<evidence type="ECO:0000256" key="3">
    <source>
        <dbReference type="ARBA" id="ARBA00022801"/>
    </source>
</evidence>
<dbReference type="GO" id="GO:0004519">
    <property type="term" value="F:endonuclease activity"/>
    <property type="evidence" value="ECO:0007669"/>
    <property type="project" value="UniProtKB-KW"/>
</dbReference>
<dbReference type="GO" id="GO:0016787">
    <property type="term" value="F:hydrolase activity"/>
    <property type="evidence" value="ECO:0007669"/>
    <property type="project" value="UniProtKB-KW"/>
</dbReference>
<dbReference type="PROSITE" id="PS01123">
    <property type="entry name" value="TNASE_1"/>
    <property type="match status" value="1"/>
</dbReference>
<proteinExistence type="predicted"/>
<keyword evidence="3" id="KW-0378">Hydrolase</keyword>
<evidence type="ECO:0000313" key="6">
    <source>
        <dbReference type="Proteomes" id="UP000754644"/>
    </source>
</evidence>
<gene>
    <name evidence="5" type="ORF">HQ497_11170</name>
</gene>
<evidence type="ECO:0000259" key="4">
    <source>
        <dbReference type="PROSITE" id="PS50830"/>
    </source>
</evidence>
<keyword evidence="2" id="KW-0255">Endonuclease</keyword>
<comment type="caution">
    <text evidence="5">The sequence shown here is derived from an EMBL/GenBank/DDBJ whole genome shotgun (WGS) entry which is preliminary data.</text>
</comment>
<evidence type="ECO:0000313" key="5">
    <source>
        <dbReference type="EMBL" id="NQV65913.1"/>
    </source>
</evidence>
<dbReference type="AlphaFoldDB" id="A0A972VX51"/>
<dbReference type="EMBL" id="JABMOJ010000423">
    <property type="protein sequence ID" value="NQV65913.1"/>
    <property type="molecule type" value="Genomic_DNA"/>
</dbReference>
<dbReference type="InterPro" id="IPR002071">
    <property type="entry name" value="Thermonucl_AS"/>
</dbReference>
<keyword evidence="1" id="KW-0540">Nuclease</keyword>
<dbReference type="InterPro" id="IPR016071">
    <property type="entry name" value="Staphylococal_nuclease_OB-fold"/>
</dbReference>
<dbReference type="Pfam" id="PF00565">
    <property type="entry name" value="SNase"/>
    <property type="match status" value="1"/>
</dbReference>
<evidence type="ECO:0000256" key="1">
    <source>
        <dbReference type="ARBA" id="ARBA00022722"/>
    </source>
</evidence>
<dbReference type="PANTHER" id="PTHR12302">
    <property type="entry name" value="EBNA2 BINDING PROTEIN P100"/>
    <property type="match status" value="1"/>
</dbReference>
<dbReference type="SMART" id="SM00318">
    <property type="entry name" value="SNc"/>
    <property type="match status" value="1"/>
</dbReference>
<dbReference type="Proteomes" id="UP000754644">
    <property type="component" value="Unassembled WGS sequence"/>
</dbReference>
<dbReference type="InterPro" id="IPR008613">
    <property type="entry name" value="Excalibur_Ca-bd_domain"/>
</dbReference>
<feature type="domain" description="TNase-like" evidence="4">
    <location>
        <begin position="27"/>
        <end position="147"/>
    </location>
</feature>
<protein>
    <submittedName>
        <fullName evidence="5">Thermonuclease family protein</fullName>
    </submittedName>
</protein>
<reference evidence="5" key="1">
    <citation type="submission" date="2020-05" db="EMBL/GenBank/DDBJ databases">
        <title>Sulfur intermediates as new biogeochemical hubs in an aquatic model microbial ecosystem.</title>
        <authorList>
            <person name="Vigneron A."/>
        </authorList>
    </citation>
    <scope>NUCLEOTIDE SEQUENCE</scope>
    <source>
        <strain evidence="5">Bin.250</strain>
    </source>
</reference>
<dbReference type="PROSITE" id="PS01284">
    <property type="entry name" value="TNASE_2"/>
    <property type="match status" value="1"/>
</dbReference>
<dbReference type="PANTHER" id="PTHR12302:SF3">
    <property type="entry name" value="SERINE_THREONINE-PROTEIN KINASE 31"/>
    <property type="match status" value="1"/>
</dbReference>
<evidence type="ECO:0000256" key="2">
    <source>
        <dbReference type="ARBA" id="ARBA00022759"/>
    </source>
</evidence>
<organism evidence="5 6">
    <name type="scientific">SAR86 cluster bacterium</name>
    <dbReference type="NCBI Taxonomy" id="2030880"/>
    <lineage>
        <taxon>Bacteria</taxon>
        <taxon>Pseudomonadati</taxon>
        <taxon>Pseudomonadota</taxon>
        <taxon>Gammaproteobacteria</taxon>
        <taxon>SAR86 cluster</taxon>
    </lineage>
</organism>
<accession>A0A972VX51</accession>
<name>A0A972VX51_9GAMM</name>
<dbReference type="Gene3D" id="2.40.50.90">
    <property type="match status" value="1"/>
</dbReference>
<sequence length="218" mass="24512">MIPSNSLIYWLLILLAPWFSPQFVVAEALKGQVVAIADGDTLTLLVGSAQHKVRLTEIDTPERAQPWGQKAKQALAAKVFQRTVMVQVSGHDRYGRTLGRVYLDNRDINRELVEEGHAWAYRQYLTDQDFLTAEALARDLKLGLWGSPSPVPPWDWRRGKRKAKPRDEDLATTSLQCGNKHFCKEMIHCAEARFHLLTCGVTSLDGDKDGIPCEALCN</sequence>
<dbReference type="Pfam" id="PF05901">
    <property type="entry name" value="Excalibur"/>
    <property type="match status" value="1"/>
</dbReference>
<dbReference type="SUPFAM" id="SSF50199">
    <property type="entry name" value="Staphylococcal nuclease"/>
    <property type="match status" value="1"/>
</dbReference>
<dbReference type="InterPro" id="IPR035437">
    <property type="entry name" value="SNase_OB-fold_sf"/>
</dbReference>
<dbReference type="GO" id="GO:0003676">
    <property type="term" value="F:nucleic acid binding"/>
    <property type="evidence" value="ECO:0007669"/>
    <property type="project" value="InterPro"/>
</dbReference>
<dbReference type="PROSITE" id="PS50830">
    <property type="entry name" value="TNASE_3"/>
    <property type="match status" value="1"/>
</dbReference>